<dbReference type="Proteomes" id="UP000241462">
    <property type="component" value="Unassembled WGS sequence"/>
</dbReference>
<sequence length="74" mass="8169">MGILTARPLFSALFFLISTAVCVLAIEREWWVFADFHQRSKVSPPCALLGTVCDIRSVSHNSRESSGIRSTSQA</sequence>
<keyword evidence="1" id="KW-0732">Signal</keyword>
<dbReference type="InParanoid" id="A0A2T3A5T9"/>
<name>A0A2T3A5T9_9PEZI</name>
<feature type="signal peptide" evidence="1">
    <location>
        <begin position="1"/>
        <end position="25"/>
    </location>
</feature>
<reference evidence="2 3" key="1">
    <citation type="journal article" date="2018" name="Mycol. Prog.">
        <title>Coniella lustricola, a new species from submerged detritus.</title>
        <authorList>
            <person name="Raudabaugh D.B."/>
            <person name="Iturriaga T."/>
            <person name="Carver A."/>
            <person name="Mondo S."/>
            <person name="Pangilinan J."/>
            <person name="Lipzen A."/>
            <person name="He G."/>
            <person name="Amirebrahimi M."/>
            <person name="Grigoriev I.V."/>
            <person name="Miller A.N."/>
        </authorList>
    </citation>
    <scope>NUCLEOTIDE SEQUENCE [LARGE SCALE GENOMIC DNA]</scope>
    <source>
        <strain evidence="2 3">B22-T-1</strain>
    </source>
</reference>
<evidence type="ECO:0008006" key="4">
    <source>
        <dbReference type="Google" id="ProtNLM"/>
    </source>
</evidence>
<protein>
    <recommendedName>
        <fullName evidence="4">Secreted protein</fullName>
    </recommendedName>
</protein>
<proteinExistence type="predicted"/>
<dbReference type="EMBL" id="KZ678460">
    <property type="protein sequence ID" value="PSR83404.1"/>
    <property type="molecule type" value="Genomic_DNA"/>
</dbReference>
<organism evidence="2 3">
    <name type="scientific">Coniella lustricola</name>
    <dbReference type="NCBI Taxonomy" id="2025994"/>
    <lineage>
        <taxon>Eukaryota</taxon>
        <taxon>Fungi</taxon>
        <taxon>Dikarya</taxon>
        <taxon>Ascomycota</taxon>
        <taxon>Pezizomycotina</taxon>
        <taxon>Sordariomycetes</taxon>
        <taxon>Sordariomycetidae</taxon>
        <taxon>Diaporthales</taxon>
        <taxon>Schizoparmaceae</taxon>
        <taxon>Coniella</taxon>
    </lineage>
</organism>
<feature type="chain" id="PRO_5015687569" description="Secreted protein" evidence="1">
    <location>
        <begin position="26"/>
        <end position="74"/>
    </location>
</feature>
<evidence type="ECO:0000313" key="3">
    <source>
        <dbReference type="Proteomes" id="UP000241462"/>
    </source>
</evidence>
<gene>
    <name evidence="2" type="ORF">BD289DRAFT_435886</name>
</gene>
<keyword evidence="3" id="KW-1185">Reference proteome</keyword>
<accession>A0A2T3A5T9</accession>
<dbReference type="AlphaFoldDB" id="A0A2T3A5T9"/>
<evidence type="ECO:0000256" key="1">
    <source>
        <dbReference type="SAM" id="SignalP"/>
    </source>
</evidence>
<evidence type="ECO:0000313" key="2">
    <source>
        <dbReference type="EMBL" id="PSR83404.1"/>
    </source>
</evidence>